<evidence type="ECO:0000256" key="7">
    <source>
        <dbReference type="ARBA" id="ARBA00023012"/>
    </source>
</evidence>
<dbReference type="InterPro" id="IPR050736">
    <property type="entry name" value="Sensor_HK_Regulatory"/>
</dbReference>
<evidence type="ECO:0000256" key="3">
    <source>
        <dbReference type="ARBA" id="ARBA00012438"/>
    </source>
</evidence>
<keyword evidence="9" id="KW-0472">Membrane</keyword>
<evidence type="ECO:0000256" key="1">
    <source>
        <dbReference type="ARBA" id="ARBA00000085"/>
    </source>
</evidence>
<evidence type="ECO:0000256" key="9">
    <source>
        <dbReference type="SAM" id="Phobius"/>
    </source>
</evidence>
<feature type="transmembrane region" description="Helical" evidence="9">
    <location>
        <begin position="37"/>
        <end position="58"/>
    </location>
</feature>
<feature type="domain" description="Histidine kinase" evidence="10">
    <location>
        <begin position="123"/>
        <end position="359"/>
    </location>
</feature>
<dbReference type="PANTHER" id="PTHR43711:SF1">
    <property type="entry name" value="HISTIDINE KINASE 1"/>
    <property type="match status" value="1"/>
</dbReference>
<dbReference type="GO" id="GO:0016301">
    <property type="term" value="F:kinase activity"/>
    <property type="evidence" value="ECO:0007669"/>
    <property type="project" value="UniProtKB-KW"/>
</dbReference>
<comment type="subcellular location">
    <subcellularLocation>
        <location evidence="2">Cell membrane</location>
    </subcellularLocation>
</comment>
<proteinExistence type="predicted"/>
<dbReference type="EMBL" id="JABBYC010000008">
    <property type="protein sequence ID" value="MBL0886117.1"/>
    <property type="molecule type" value="Genomic_DNA"/>
</dbReference>
<dbReference type="EC" id="2.7.13.3" evidence="3"/>
<keyword evidence="5" id="KW-0808">Transferase</keyword>
<keyword evidence="7" id="KW-0902">Two-component regulatory system</keyword>
<accession>A0ABS1LIT6</accession>
<comment type="caution">
    <text evidence="11">The sequence shown here is derived from an EMBL/GenBank/DDBJ whole genome shotgun (WGS) entry which is preliminary data.</text>
</comment>
<gene>
    <name evidence="11" type="ORF">HGK34_07495</name>
</gene>
<evidence type="ECO:0000256" key="6">
    <source>
        <dbReference type="ARBA" id="ARBA00022777"/>
    </source>
</evidence>
<evidence type="ECO:0000256" key="2">
    <source>
        <dbReference type="ARBA" id="ARBA00004236"/>
    </source>
</evidence>
<keyword evidence="4" id="KW-0597">Phosphoprotein</keyword>
<dbReference type="Pfam" id="PF02518">
    <property type="entry name" value="HATPase_c"/>
    <property type="match status" value="1"/>
</dbReference>
<dbReference type="PANTHER" id="PTHR43711">
    <property type="entry name" value="TWO-COMPONENT HISTIDINE KINASE"/>
    <property type="match status" value="1"/>
</dbReference>
<evidence type="ECO:0000313" key="11">
    <source>
        <dbReference type="EMBL" id="MBL0886117.1"/>
    </source>
</evidence>
<feature type="transmembrane region" description="Helical" evidence="9">
    <location>
        <begin position="70"/>
        <end position="91"/>
    </location>
</feature>
<keyword evidence="6 11" id="KW-0418">Kinase</keyword>
<protein>
    <recommendedName>
        <fullName evidence="3">histidine kinase</fullName>
        <ecNumber evidence="3">2.7.13.3</ecNumber>
    </recommendedName>
</protein>
<dbReference type="Pfam" id="PF00512">
    <property type="entry name" value="HisKA"/>
    <property type="match status" value="1"/>
</dbReference>
<dbReference type="Gene3D" id="3.30.565.10">
    <property type="entry name" value="Histidine kinase-like ATPase, C-terminal domain"/>
    <property type="match status" value="1"/>
</dbReference>
<dbReference type="RefSeq" id="WP_201845953.1">
    <property type="nucleotide sequence ID" value="NZ_JABBYC010000008.1"/>
</dbReference>
<keyword evidence="9" id="KW-1133">Transmembrane helix</keyword>
<dbReference type="Proteomes" id="UP000675409">
    <property type="component" value="Unassembled WGS sequence"/>
</dbReference>
<keyword evidence="9" id="KW-0812">Transmembrane</keyword>
<reference evidence="11 12" key="1">
    <citation type="journal article" date="2021" name="Arch. Microbiol.">
        <title>Myceligenerans indicum sp. nov., an actinobacterium isolated from mangrove sediment of Sundarbans, India.</title>
        <authorList>
            <person name="Asha K."/>
            <person name="Bhadury P."/>
        </authorList>
    </citation>
    <scope>NUCLEOTIDE SEQUENCE [LARGE SCALE GENOMIC DNA]</scope>
    <source>
        <strain evidence="11 12">I2</strain>
    </source>
</reference>
<evidence type="ECO:0000259" key="10">
    <source>
        <dbReference type="PROSITE" id="PS50109"/>
    </source>
</evidence>
<name>A0ABS1LIT6_9MICO</name>
<dbReference type="InterPro" id="IPR003594">
    <property type="entry name" value="HATPase_dom"/>
</dbReference>
<dbReference type="SMART" id="SM00387">
    <property type="entry name" value="HATPase_c"/>
    <property type="match status" value="1"/>
</dbReference>
<dbReference type="PRINTS" id="PR00344">
    <property type="entry name" value="BCTRLSENSOR"/>
</dbReference>
<evidence type="ECO:0000256" key="8">
    <source>
        <dbReference type="SAM" id="MobiDB-lite"/>
    </source>
</evidence>
<dbReference type="InterPro" id="IPR005467">
    <property type="entry name" value="His_kinase_dom"/>
</dbReference>
<comment type="catalytic activity">
    <reaction evidence="1">
        <text>ATP + protein L-histidine = ADP + protein N-phospho-L-histidine.</text>
        <dbReference type="EC" id="2.7.13.3"/>
    </reaction>
</comment>
<dbReference type="InterPro" id="IPR036097">
    <property type="entry name" value="HisK_dim/P_sf"/>
</dbReference>
<dbReference type="CDD" id="cd00082">
    <property type="entry name" value="HisKA"/>
    <property type="match status" value="1"/>
</dbReference>
<evidence type="ECO:0000256" key="5">
    <source>
        <dbReference type="ARBA" id="ARBA00022679"/>
    </source>
</evidence>
<feature type="region of interest" description="Disordered" evidence="8">
    <location>
        <begin position="298"/>
        <end position="321"/>
    </location>
</feature>
<organism evidence="11 12">
    <name type="scientific">Myceligenerans indicum</name>
    <dbReference type="NCBI Taxonomy" id="2593663"/>
    <lineage>
        <taxon>Bacteria</taxon>
        <taxon>Bacillati</taxon>
        <taxon>Actinomycetota</taxon>
        <taxon>Actinomycetes</taxon>
        <taxon>Micrococcales</taxon>
        <taxon>Promicromonosporaceae</taxon>
        <taxon>Myceligenerans</taxon>
    </lineage>
</organism>
<dbReference type="InterPro" id="IPR003661">
    <property type="entry name" value="HisK_dim/P_dom"/>
</dbReference>
<dbReference type="InterPro" id="IPR004358">
    <property type="entry name" value="Sig_transdc_His_kin-like_C"/>
</dbReference>
<evidence type="ECO:0000256" key="4">
    <source>
        <dbReference type="ARBA" id="ARBA00022553"/>
    </source>
</evidence>
<dbReference type="SUPFAM" id="SSF47384">
    <property type="entry name" value="Homodimeric domain of signal transducing histidine kinase"/>
    <property type="match status" value="1"/>
</dbReference>
<sequence>MDGVMLEGVVLSAGVAAATGAVGALGVFAVARRRVPVAAVLAPLVVVVSVAAGVYTSVRAMFLSDKDSTTVLLLLASAIPVALGVGMILAVRIWRIAAEAASLAATRERDREIEAGRREMVAWVSHDLRTPLAAVRVLAEALEDGVGDHAETVRRIQAENHRMSEMVDDLLALSRLQSPALVLHRQPVDLRDLVSDAVAAVRPLADAGAVRMVEAEGDGAVAAVDAREVARALANLLVNAVRHTPRGGTVTVMARPAAGRSQPPDLPTAVVTVQDECGGIPEANLLRMFDAGWRGTRARTPERETAGSLASGRTRPPETGGAGLGLAIVREVAEVHGGSASIRNAGKGCVAELRLPIVNGLASGATSSRAATAR</sequence>
<dbReference type="CDD" id="cd00075">
    <property type="entry name" value="HATPase"/>
    <property type="match status" value="1"/>
</dbReference>
<dbReference type="PROSITE" id="PS50109">
    <property type="entry name" value="HIS_KIN"/>
    <property type="match status" value="1"/>
</dbReference>
<evidence type="ECO:0000313" key="12">
    <source>
        <dbReference type="Proteomes" id="UP000675409"/>
    </source>
</evidence>
<dbReference type="Gene3D" id="1.10.287.130">
    <property type="match status" value="1"/>
</dbReference>
<dbReference type="InterPro" id="IPR036890">
    <property type="entry name" value="HATPase_C_sf"/>
</dbReference>
<dbReference type="SMART" id="SM00388">
    <property type="entry name" value="HisKA"/>
    <property type="match status" value="1"/>
</dbReference>
<dbReference type="SUPFAM" id="SSF55874">
    <property type="entry name" value="ATPase domain of HSP90 chaperone/DNA topoisomerase II/histidine kinase"/>
    <property type="match status" value="1"/>
</dbReference>
<keyword evidence="12" id="KW-1185">Reference proteome</keyword>
<feature type="transmembrane region" description="Helical" evidence="9">
    <location>
        <begin position="6"/>
        <end position="30"/>
    </location>
</feature>